<feature type="region of interest" description="Disordered" evidence="1">
    <location>
        <begin position="330"/>
        <end position="352"/>
    </location>
</feature>
<dbReference type="PROSITE" id="PS51910">
    <property type="entry name" value="GH18_2"/>
    <property type="match status" value="1"/>
</dbReference>
<dbReference type="InterPro" id="IPR017853">
    <property type="entry name" value="GH"/>
</dbReference>
<organism evidence="3 4">
    <name type="scientific">Candidatus Obscuribacter phosphatis</name>
    <dbReference type="NCBI Taxonomy" id="1906157"/>
    <lineage>
        <taxon>Bacteria</taxon>
        <taxon>Bacillati</taxon>
        <taxon>Candidatus Melainabacteria</taxon>
        <taxon>Candidatus Obscuribacterales</taxon>
        <taxon>Candidatus Obscuribacteraceae</taxon>
        <taxon>Candidatus Obscuribacter</taxon>
    </lineage>
</organism>
<feature type="domain" description="GH18" evidence="2">
    <location>
        <begin position="55"/>
        <end position="379"/>
    </location>
</feature>
<dbReference type="AlphaFoldDB" id="A0A8J7PQI5"/>
<gene>
    <name evidence="3" type="ORF">J0M35_19140</name>
</gene>
<reference evidence="3" key="1">
    <citation type="submission" date="2021-02" db="EMBL/GenBank/DDBJ databases">
        <title>Genome-Resolved Metagenomics of a Microbial Community Performing Photosynthetic Biological Nutrient Removal.</title>
        <authorList>
            <person name="Mcdaniel E.A."/>
        </authorList>
    </citation>
    <scope>NUCLEOTIDE SEQUENCE</scope>
    <source>
        <strain evidence="3">UWPOB_OBS1</strain>
    </source>
</reference>
<comment type="caution">
    <text evidence="3">The sequence shown here is derived from an EMBL/GenBank/DDBJ whole genome shotgun (WGS) entry which is preliminary data.</text>
</comment>
<proteinExistence type="predicted"/>
<dbReference type="EMBL" id="JAFLCK010000040">
    <property type="protein sequence ID" value="MBN8662492.1"/>
    <property type="molecule type" value="Genomic_DNA"/>
</dbReference>
<evidence type="ECO:0000313" key="3">
    <source>
        <dbReference type="EMBL" id="MBN8662492.1"/>
    </source>
</evidence>
<evidence type="ECO:0000259" key="2">
    <source>
        <dbReference type="PROSITE" id="PS51910"/>
    </source>
</evidence>
<name>A0A8J7PQI5_9BACT</name>
<dbReference type="GO" id="GO:0005975">
    <property type="term" value="P:carbohydrate metabolic process"/>
    <property type="evidence" value="ECO:0007669"/>
    <property type="project" value="InterPro"/>
</dbReference>
<dbReference type="Pfam" id="PF00704">
    <property type="entry name" value="Glyco_hydro_18"/>
    <property type="match status" value="1"/>
</dbReference>
<feature type="region of interest" description="Disordered" evidence="1">
    <location>
        <begin position="262"/>
        <end position="290"/>
    </location>
</feature>
<dbReference type="Proteomes" id="UP000664277">
    <property type="component" value="Unassembled WGS sequence"/>
</dbReference>
<dbReference type="Gene3D" id="3.20.20.80">
    <property type="entry name" value="Glycosidases"/>
    <property type="match status" value="1"/>
</dbReference>
<accession>A0A8J7PQI5</accession>
<sequence>MNKASKSIGKGRKLLLLLALLISMALTADALLYPRLCCSTAPATTYNRGANAIWLRYLWYFGKHSDAALSSLIDKLKQGQFKYLYFHVRSLDEQGKLMHRYKENALTINTRIKNEMPGAKSIAWIYVQSVYLQAKQKTTDISKSDIRQNMVKEAKYLVEECGFDGIQWDYEFYPSGNKDMLALLDETRRALPNAYISVATPCWYPGTLWGFSDSDFKELAAHCDQIAVMCYDTFFYYPRAYSWLVAQQAKHVTRACTLANQESEKQSGQDDAGLMGGQPQSQTKPQTKPHKCSVILGLPVYDEGTAGHLTHSENLRTALAGVNAGLNELAKRDRSRGNTDKDSDHPARSLESFEGVAPFAEYTMDEGEWRDFQKFWVTP</sequence>
<evidence type="ECO:0000256" key="1">
    <source>
        <dbReference type="SAM" id="MobiDB-lite"/>
    </source>
</evidence>
<evidence type="ECO:0000313" key="4">
    <source>
        <dbReference type="Proteomes" id="UP000664277"/>
    </source>
</evidence>
<feature type="compositionally biased region" description="Basic and acidic residues" evidence="1">
    <location>
        <begin position="330"/>
        <end position="348"/>
    </location>
</feature>
<dbReference type="SUPFAM" id="SSF51445">
    <property type="entry name" value="(Trans)glycosidases"/>
    <property type="match status" value="1"/>
</dbReference>
<dbReference type="InterPro" id="IPR001223">
    <property type="entry name" value="Glyco_hydro18_cat"/>
</dbReference>
<protein>
    <recommendedName>
        <fullName evidence="2">GH18 domain-containing protein</fullName>
    </recommendedName>
</protein>